<evidence type="ECO:0000259" key="2">
    <source>
        <dbReference type="PROSITE" id="PS01124"/>
    </source>
</evidence>
<comment type="caution">
    <text evidence="3">The sequence shown here is derived from an EMBL/GenBank/DDBJ whole genome shotgun (WGS) entry which is preliminary data.</text>
</comment>
<gene>
    <name evidence="3" type="ORF">CUB97_06075</name>
</gene>
<evidence type="ECO:0000256" key="1">
    <source>
        <dbReference type="ARBA" id="ARBA00023125"/>
    </source>
</evidence>
<name>A0A2M8M9D8_PREIN</name>
<dbReference type="PANTHER" id="PTHR43280">
    <property type="entry name" value="ARAC-FAMILY TRANSCRIPTIONAL REGULATOR"/>
    <property type="match status" value="1"/>
</dbReference>
<reference evidence="3 4" key="1">
    <citation type="submission" date="2017-11" db="EMBL/GenBank/DDBJ databases">
        <title>Genome sequencing of Prevotella intermedia KCOM 1779.</title>
        <authorList>
            <person name="Kook J.-K."/>
            <person name="Park S.-N."/>
            <person name="Lim Y.K."/>
        </authorList>
    </citation>
    <scope>NUCLEOTIDE SEQUENCE [LARGE SCALE GENOMIC DNA]</scope>
    <source>
        <strain evidence="3 4">KCOM 1779</strain>
    </source>
</reference>
<dbReference type="SUPFAM" id="SSF51215">
    <property type="entry name" value="Regulatory protein AraC"/>
    <property type="match status" value="1"/>
</dbReference>
<keyword evidence="1" id="KW-0238">DNA-binding</keyword>
<organism evidence="3 4">
    <name type="scientific">Prevotella intermedia</name>
    <dbReference type="NCBI Taxonomy" id="28131"/>
    <lineage>
        <taxon>Bacteria</taxon>
        <taxon>Pseudomonadati</taxon>
        <taxon>Bacteroidota</taxon>
        <taxon>Bacteroidia</taxon>
        <taxon>Bacteroidales</taxon>
        <taxon>Prevotellaceae</taxon>
        <taxon>Prevotella</taxon>
    </lineage>
</organism>
<dbReference type="EMBL" id="PGGD01000001">
    <property type="protein sequence ID" value="PJF00842.1"/>
    <property type="molecule type" value="Genomic_DNA"/>
</dbReference>
<protein>
    <submittedName>
        <fullName evidence="3">AraC family transcriptional regulator</fullName>
    </submittedName>
</protein>
<dbReference type="Proteomes" id="UP000228641">
    <property type="component" value="Unassembled WGS sequence"/>
</dbReference>
<proteinExistence type="predicted"/>
<evidence type="ECO:0000313" key="3">
    <source>
        <dbReference type="EMBL" id="PJF00842.1"/>
    </source>
</evidence>
<evidence type="ECO:0000313" key="4">
    <source>
        <dbReference type="Proteomes" id="UP000228641"/>
    </source>
</evidence>
<dbReference type="PANTHER" id="PTHR43280:SF32">
    <property type="entry name" value="TRANSCRIPTIONAL REGULATORY PROTEIN"/>
    <property type="match status" value="1"/>
</dbReference>
<feature type="domain" description="HTH araC/xylS-type" evidence="2">
    <location>
        <begin position="190"/>
        <end position="245"/>
    </location>
</feature>
<dbReference type="RefSeq" id="WP_100189741.1">
    <property type="nucleotide sequence ID" value="NZ_PGGD01000001.1"/>
</dbReference>
<dbReference type="Pfam" id="PF02311">
    <property type="entry name" value="AraC_binding"/>
    <property type="match status" value="1"/>
</dbReference>
<dbReference type="GO" id="GO:0043565">
    <property type="term" value="F:sequence-specific DNA binding"/>
    <property type="evidence" value="ECO:0007669"/>
    <property type="project" value="InterPro"/>
</dbReference>
<sequence length="245" mass="29191">MKRIPIYKFYKHKYGDELLVDIVDYKNMWHDIQKTPVFTETFHSITLVEEGNEVVELDGQACRVDRGMVICSIPGELWRFRGEMEMKALNLVFEKEFLLSFFRDSHFLDQFQYLSSNRLSHFLQLSEPLFNRLLKLYQEMQLEINSHEQKDQHILRAMLYEALMLLSRAEVKTPEHIDNKNIMSSSRYIERFVELVSEHYATEHGTEFYANQLCITSNYLNKIVKQMFGKSTKAYIQEQRMNDAC</sequence>
<dbReference type="InterPro" id="IPR003313">
    <property type="entry name" value="AraC-bd"/>
</dbReference>
<dbReference type="Gene3D" id="1.10.10.60">
    <property type="entry name" value="Homeodomain-like"/>
    <property type="match status" value="1"/>
</dbReference>
<dbReference type="InterPro" id="IPR037923">
    <property type="entry name" value="HTH-like"/>
</dbReference>
<dbReference type="PROSITE" id="PS01124">
    <property type="entry name" value="HTH_ARAC_FAMILY_2"/>
    <property type="match status" value="1"/>
</dbReference>
<dbReference type="InterPro" id="IPR018060">
    <property type="entry name" value="HTH_AraC"/>
</dbReference>
<accession>A0A2M8M9D8</accession>
<dbReference type="AlphaFoldDB" id="A0A2M8M9D8"/>
<dbReference type="GO" id="GO:0003700">
    <property type="term" value="F:DNA-binding transcription factor activity"/>
    <property type="evidence" value="ECO:0007669"/>
    <property type="project" value="InterPro"/>
</dbReference>